<dbReference type="Gene3D" id="1.10.10.10">
    <property type="entry name" value="Winged helix-like DNA-binding domain superfamily/Winged helix DNA-binding domain"/>
    <property type="match status" value="1"/>
</dbReference>
<dbReference type="PANTHER" id="PTHR43537:SF5">
    <property type="entry name" value="UXU OPERON TRANSCRIPTIONAL REGULATOR"/>
    <property type="match status" value="1"/>
</dbReference>
<keyword evidence="3" id="KW-0804">Transcription</keyword>
<keyword evidence="2" id="KW-0238">DNA-binding</keyword>
<accession>A0ABV1SL46</accession>
<dbReference type="InterPro" id="IPR011711">
    <property type="entry name" value="GntR_C"/>
</dbReference>
<dbReference type="RefSeq" id="WP_350938991.1">
    <property type="nucleotide sequence ID" value="NZ_JAYWLC010000022.1"/>
</dbReference>
<dbReference type="Proteomes" id="UP001438953">
    <property type="component" value="Unassembled WGS sequence"/>
</dbReference>
<dbReference type="Pfam" id="PF00392">
    <property type="entry name" value="GntR"/>
    <property type="match status" value="1"/>
</dbReference>
<keyword evidence="6" id="KW-1185">Reference proteome</keyword>
<dbReference type="SUPFAM" id="SSF48008">
    <property type="entry name" value="GntR ligand-binding domain-like"/>
    <property type="match status" value="1"/>
</dbReference>
<comment type="caution">
    <text evidence="5">The sequence shown here is derived from an EMBL/GenBank/DDBJ whole genome shotgun (WGS) entry which is preliminary data.</text>
</comment>
<protein>
    <submittedName>
        <fullName evidence="5">GntR family transcriptional regulator</fullName>
    </submittedName>
</protein>
<gene>
    <name evidence="5" type="ORF">VSX56_17770</name>
</gene>
<proteinExistence type="predicted"/>
<dbReference type="InterPro" id="IPR000524">
    <property type="entry name" value="Tscrpt_reg_HTH_GntR"/>
</dbReference>
<sequence>MPDKTMIGFRLVSQKESAISLRVQAIFDTLARARIMIAERGPSLTGTDEKFSVTERAYQIVRAKILAGDMQPGRFFTERKLAEDLSTSRTPLRTALTRLTSEGLLERAANGTVAVRQLPLEELLQIMVIRRQLESEAAALTALKSATGSTDALIAETRTLIAAPDVDLESFWLYDDKVHECIAQGSGMQVLADLIRNMRDKSRMCHMVHLEPDFLAQAEEHMAILTAIRDRDASAAREAMILHIDHVRNRFVKWFTGG</sequence>
<dbReference type="PANTHER" id="PTHR43537">
    <property type="entry name" value="TRANSCRIPTIONAL REGULATOR, GNTR FAMILY"/>
    <property type="match status" value="1"/>
</dbReference>
<dbReference type="Pfam" id="PF07729">
    <property type="entry name" value="FCD"/>
    <property type="match status" value="1"/>
</dbReference>
<dbReference type="SMART" id="SM00345">
    <property type="entry name" value="HTH_GNTR"/>
    <property type="match status" value="1"/>
</dbReference>
<evidence type="ECO:0000256" key="2">
    <source>
        <dbReference type="ARBA" id="ARBA00023125"/>
    </source>
</evidence>
<dbReference type="SUPFAM" id="SSF46785">
    <property type="entry name" value="Winged helix' DNA-binding domain"/>
    <property type="match status" value="1"/>
</dbReference>
<dbReference type="Gene3D" id="1.20.120.530">
    <property type="entry name" value="GntR ligand-binding domain-like"/>
    <property type="match status" value="1"/>
</dbReference>
<evidence type="ECO:0000313" key="5">
    <source>
        <dbReference type="EMBL" id="MER5173617.1"/>
    </source>
</evidence>
<evidence type="ECO:0000256" key="3">
    <source>
        <dbReference type="ARBA" id="ARBA00023163"/>
    </source>
</evidence>
<dbReference type="PRINTS" id="PR00035">
    <property type="entry name" value="HTHGNTR"/>
</dbReference>
<dbReference type="PROSITE" id="PS50949">
    <property type="entry name" value="HTH_GNTR"/>
    <property type="match status" value="1"/>
</dbReference>
<keyword evidence="1" id="KW-0805">Transcription regulation</keyword>
<dbReference type="EMBL" id="JAYWLC010000022">
    <property type="protein sequence ID" value="MER5173617.1"/>
    <property type="molecule type" value="Genomic_DNA"/>
</dbReference>
<feature type="domain" description="HTH gntR-type" evidence="4">
    <location>
        <begin position="51"/>
        <end position="118"/>
    </location>
</feature>
<dbReference type="InterPro" id="IPR036390">
    <property type="entry name" value="WH_DNA-bd_sf"/>
</dbReference>
<reference evidence="5 6" key="1">
    <citation type="submission" date="2024-06" db="EMBL/GenBank/DDBJ databases">
        <title>Thioclava kandeliae sp. nov. from a rhizosphere soil sample of Kandelia candel in a mangrove.</title>
        <authorList>
            <person name="Mu T."/>
        </authorList>
    </citation>
    <scope>NUCLEOTIDE SEQUENCE [LARGE SCALE GENOMIC DNA]</scope>
    <source>
        <strain evidence="5 6">CPCC 100088</strain>
    </source>
</reference>
<evidence type="ECO:0000256" key="1">
    <source>
        <dbReference type="ARBA" id="ARBA00023015"/>
    </source>
</evidence>
<dbReference type="InterPro" id="IPR036388">
    <property type="entry name" value="WH-like_DNA-bd_sf"/>
</dbReference>
<evidence type="ECO:0000259" key="4">
    <source>
        <dbReference type="PROSITE" id="PS50949"/>
    </source>
</evidence>
<evidence type="ECO:0000313" key="6">
    <source>
        <dbReference type="Proteomes" id="UP001438953"/>
    </source>
</evidence>
<name>A0ABV1SL46_9RHOB</name>
<dbReference type="InterPro" id="IPR008920">
    <property type="entry name" value="TF_FadR/GntR_C"/>
</dbReference>
<dbReference type="SMART" id="SM00895">
    <property type="entry name" value="FCD"/>
    <property type="match status" value="1"/>
</dbReference>
<organism evidence="5 6">
    <name type="scientific">Thioclava kandeliae</name>
    <dbReference type="NCBI Taxonomy" id="3070818"/>
    <lineage>
        <taxon>Bacteria</taxon>
        <taxon>Pseudomonadati</taxon>
        <taxon>Pseudomonadota</taxon>
        <taxon>Alphaproteobacteria</taxon>
        <taxon>Rhodobacterales</taxon>
        <taxon>Paracoccaceae</taxon>
        <taxon>Thioclava</taxon>
    </lineage>
</organism>